<accession>A0A246JX47</accession>
<evidence type="ECO:0000256" key="2">
    <source>
        <dbReference type="ARBA" id="ARBA00023125"/>
    </source>
</evidence>
<organism evidence="5 6">
    <name type="scientific">Sphingopyxis bauzanensis</name>
    <dbReference type="NCBI Taxonomy" id="651663"/>
    <lineage>
        <taxon>Bacteria</taxon>
        <taxon>Pseudomonadati</taxon>
        <taxon>Pseudomonadota</taxon>
        <taxon>Alphaproteobacteria</taxon>
        <taxon>Sphingomonadales</taxon>
        <taxon>Sphingomonadaceae</taxon>
        <taxon>Sphingopyxis</taxon>
    </lineage>
</organism>
<dbReference type="Gene3D" id="1.10.10.10">
    <property type="entry name" value="Winged helix-like DNA-binding domain superfamily/Winged helix DNA-binding domain"/>
    <property type="match status" value="1"/>
</dbReference>
<dbReference type="PANTHER" id="PTHR43537">
    <property type="entry name" value="TRANSCRIPTIONAL REGULATOR, GNTR FAMILY"/>
    <property type="match status" value="1"/>
</dbReference>
<gene>
    <name evidence="5" type="ORF">CDQ92_11200</name>
</gene>
<reference evidence="5 6" key="1">
    <citation type="journal article" date="2010" name="Int. J. Syst. Evol. Microbiol.">
        <title>Sphingopyxis bauzanensis sp. nov., a psychrophilic bacterium isolated from soil.</title>
        <authorList>
            <person name="Zhang D.C."/>
            <person name="Liu H.C."/>
            <person name="Xin Y.H."/>
            <person name="Zhou Y.G."/>
            <person name="Schinner F."/>
            <person name="Margesin R."/>
        </authorList>
    </citation>
    <scope>NUCLEOTIDE SEQUENCE [LARGE SCALE GENOMIC DNA]</scope>
    <source>
        <strain evidence="5 6">DSM 22271</strain>
    </source>
</reference>
<evidence type="ECO:0000313" key="5">
    <source>
        <dbReference type="EMBL" id="OWQ97563.1"/>
    </source>
</evidence>
<evidence type="ECO:0000256" key="3">
    <source>
        <dbReference type="ARBA" id="ARBA00023163"/>
    </source>
</evidence>
<evidence type="ECO:0000256" key="1">
    <source>
        <dbReference type="ARBA" id="ARBA00023015"/>
    </source>
</evidence>
<dbReference type="InterPro" id="IPR036390">
    <property type="entry name" value="WH_DNA-bd_sf"/>
</dbReference>
<dbReference type="RefSeq" id="WP_088441412.1">
    <property type="nucleotide sequence ID" value="NZ_BMMC01000029.1"/>
</dbReference>
<evidence type="ECO:0000259" key="4">
    <source>
        <dbReference type="SMART" id="SM00345"/>
    </source>
</evidence>
<dbReference type="AlphaFoldDB" id="A0A246JX47"/>
<feature type="domain" description="HTH gntR-type" evidence="4">
    <location>
        <begin position="11"/>
        <end position="68"/>
    </location>
</feature>
<dbReference type="SUPFAM" id="SSF46785">
    <property type="entry name" value="Winged helix' DNA-binding domain"/>
    <property type="match status" value="1"/>
</dbReference>
<dbReference type="InterPro" id="IPR036388">
    <property type="entry name" value="WH-like_DNA-bd_sf"/>
</dbReference>
<dbReference type="SMART" id="SM00345">
    <property type="entry name" value="HTH_GNTR"/>
    <property type="match status" value="1"/>
</dbReference>
<comment type="caution">
    <text evidence="5">The sequence shown here is derived from an EMBL/GenBank/DDBJ whole genome shotgun (WGS) entry which is preliminary data.</text>
</comment>
<dbReference type="InterPro" id="IPR000524">
    <property type="entry name" value="Tscrpt_reg_HTH_GntR"/>
</dbReference>
<keyword evidence="2" id="KW-0238">DNA-binding</keyword>
<dbReference type="Pfam" id="PF00392">
    <property type="entry name" value="GntR"/>
    <property type="match status" value="1"/>
</dbReference>
<dbReference type="PANTHER" id="PTHR43537:SF5">
    <property type="entry name" value="UXU OPERON TRANSCRIPTIONAL REGULATOR"/>
    <property type="match status" value="1"/>
</dbReference>
<keyword evidence="6" id="KW-1185">Reference proteome</keyword>
<dbReference type="Proteomes" id="UP000197361">
    <property type="component" value="Unassembled WGS sequence"/>
</dbReference>
<dbReference type="GO" id="GO:0003677">
    <property type="term" value="F:DNA binding"/>
    <property type="evidence" value="ECO:0007669"/>
    <property type="project" value="UniProtKB-KW"/>
</dbReference>
<proteinExistence type="predicted"/>
<evidence type="ECO:0000313" key="6">
    <source>
        <dbReference type="Proteomes" id="UP000197361"/>
    </source>
</evidence>
<keyword evidence="1" id="KW-0805">Transcription regulation</keyword>
<protein>
    <recommendedName>
        <fullName evidence="4">HTH gntR-type domain-containing protein</fullName>
    </recommendedName>
</protein>
<keyword evidence="3" id="KW-0804">Transcription</keyword>
<sequence length="203" mass="22722">MGADHGLSERAYAALKLDLVEGELPPGRVRIPHLVERYQAGATPVREAMLRLVGEGLLVMPVQGGFEVPALDEIAVRHLYEIAQCSILDAAACQIGAASPLVFDERDETGRAPAIERLFEFLAVRTGNPFFLARVRGLNDQMRRIRRAEESRLSGLHREFAALLGQIRRDERPLVRRSLIAYHKRRLRHLPEIVGAIPPGRRT</sequence>
<dbReference type="GO" id="GO:0003700">
    <property type="term" value="F:DNA-binding transcription factor activity"/>
    <property type="evidence" value="ECO:0007669"/>
    <property type="project" value="InterPro"/>
</dbReference>
<name>A0A246JX47_9SPHN</name>
<dbReference type="EMBL" id="NISK01000002">
    <property type="protein sequence ID" value="OWQ97563.1"/>
    <property type="molecule type" value="Genomic_DNA"/>
</dbReference>